<evidence type="ECO:0000256" key="3">
    <source>
        <dbReference type="ARBA" id="ARBA00023163"/>
    </source>
</evidence>
<keyword evidence="1" id="KW-0805">Transcription regulation</keyword>
<dbReference type="InterPro" id="IPR010982">
    <property type="entry name" value="Lambda_DNA-bd_dom_sf"/>
</dbReference>
<accession>A0A5C4T531</accession>
<evidence type="ECO:0000313" key="6">
    <source>
        <dbReference type="EMBL" id="TNJ64171.1"/>
    </source>
</evidence>
<evidence type="ECO:0000256" key="1">
    <source>
        <dbReference type="ARBA" id="ARBA00023015"/>
    </source>
</evidence>
<dbReference type="InterPro" id="IPR046335">
    <property type="entry name" value="LacI/GalR-like_sensor"/>
</dbReference>
<proteinExistence type="predicted"/>
<dbReference type="SUPFAM" id="SSF47413">
    <property type="entry name" value="lambda repressor-like DNA-binding domains"/>
    <property type="match status" value="1"/>
</dbReference>
<organism evidence="6 7">
    <name type="scientific">Paenibacillus hemerocallicola</name>
    <dbReference type="NCBI Taxonomy" id="1172614"/>
    <lineage>
        <taxon>Bacteria</taxon>
        <taxon>Bacillati</taxon>
        <taxon>Bacillota</taxon>
        <taxon>Bacilli</taxon>
        <taxon>Bacillales</taxon>
        <taxon>Paenibacillaceae</taxon>
        <taxon>Paenibacillus</taxon>
    </lineage>
</organism>
<reference evidence="6 7" key="1">
    <citation type="submission" date="2019-05" db="EMBL/GenBank/DDBJ databases">
        <title>We sequenced the genome of Paenibacillus hemerocallicola KCTC 33185 for further insight into its adaptation and study the phylogeny of Paenibacillus.</title>
        <authorList>
            <person name="Narsing Rao M.P."/>
        </authorList>
    </citation>
    <scope>NUCLEOTIDE SEQUENCE [LARGE SCALE GENOMIC DNA]</scope>
    <source>
        <strain evidence="6 7">KCTC 33185</strain>
    </source>
</reference>
<dbReference type="PROSITE" id="PS50943">
    <property type="entry name" value="HTH_CROC1"/>
    <property type="match status" value="1"/>
</dbReference>
<protein>
    <submittedName>
        <fullName evidence="6">LacI family transcriptional regulator</fullName>
    </submittedName>
</protein>
<evidence type="ECO:0000313" key="7">
    <source>
        <dbReference type="Proteomes" id="UP000307943"/>
    </source>
</evidence>
<dbReference type="CDD" id="cd01392">
    <property type="entry name" value="HTH_LacI"/>
    <property type="match status" value="1"/>
</dbReference>
<dbReference type="PROSITE" id="PS50932">
    <property type="entry name" value="HTH_LACI_2"/>
    <property type="match status" value="1"/>
</dbReference>
<dbReference type="Gene3D" id="1.10.260.40">
    <property type="entry name" value="lambda repressor-like DNA-binding domains"/>
    <property type="match status" value="1"/>
</dbReference>
<dbReference type="Proteomes" id="UP000307943">
    <property type="component" value="Unassembled WGS sequence"/>
</dbReference>
<dbReference type="InterPro" id="IPR000843">
    <property type="entry name" value="HTH_LacI"/>
</dbReference>
<dbReference type="AlphaFoldDB" id="A0A5C4T531"/>
<dbReference type="PANTHER" id="PTHR30146">
    <property type="entry name" value="LACI-RELATED TRANSCRIPTIONAL REPRESSOR"/>
    <property type="match status" value="1"/>
</dbReference>
<dbReference type="SUPFAM" id="SSF53822">
    <property type="entry name" value="Periplasmic binding protein-like I"/>
    <property type="match status" value="1"/>
</dbReference>
<dbReference type="InterPro" id="IPR001387">
    <property type="entry name" value="Cro/C1-type_HTH"/>
</dbReference>
<dbReference type="OrthoDB" id="2593241at2"/>
<dbReference type="GO" id="GO:0003700">
    <property type="term" value="F:DNA-binding transcription factor activity"/>
    <property type="evidence" value="ECO:0007669"/>
    <property type="project" value="TreeGrafter"/>
</dbReference>
<dbReference type="Pfam" id="PF00356">
    <property type="entry name" value="LacI"/>
    <property type="match status" value="1"/>
</dbReference>
<sequence length="353" mass="39088">MRSKEKKRLKKNITMKDLAAYLEIDRTTVSKALTGAPGVSPKTIEKVREAAERLGYKKDSFASSLQTGKNSVLGLLLADFRRGIYAPLIEAFQHTAMKHQYSTILYYVNRGQDDWISAIEMLKQQRISGATFISAAATAGLNDYLDDFLKNGITVNTLERNYADRQIDLVALNHRQAGYDLTNHLIALGHRSIVFMTFADIKGTPEGRLQGYDEAMRSAGLQPMVIAEDKPVSHASGDEMLLAYERLKLAWDRLDKPTAFIGVNDNFALGMMHALKEKHISVPGEVSVAGFDDLNAALAIPQLTTMRSPMRQSGAMLAELLIRRIQQSNLPASTHMMDYDIVARSSTGPAPID</sequence>
<evidence type="ECO:0000259" key="5">
    <source>
        <dbReference type="PROSITE" id="PS50943"/>
    </source>
</evidence>
<dbReference type="GO" id="GO:0000976">
    <property type="term" value="F:transcription cis-regulatory region binding"/>
    <property type="evidence" value="ECO:0007669"/>
    <property type="project" value="TreeGrafter"/>
</dbReference>
<evidence type="ECO:0000259" key="4">
    <source>
        <dbReference type="PROSITE" id="PS50932"/>
    </source>
</evidence>
<dbReference type="InterPro" id="IPR028082">
    <property type="entry name" value="Peripla_BP_I"/>
</dbReference>
<dbReference type="Gene3D" id="3.40.50.2300">
    <property type="match status" value="2"/>
</dbReference>
<gene>
    <name evidence="6" type="ORF">FE784_21375</name>
</gene>
<feature type="domain" description="HTH lacI-type" evidence="4">
    <location>
        <begin position="13"/>
        <end position="67"/>
    </location>
</feature>
<comment type="caution">
    <text evidence="6">The sequence shown here is derived from an EMBL/GenBank/DDBJ whole genome shotgun (WGS) entry which is preliminary data.</text>
</comment>
<dbReference type="SMART" id="SM00354">
    <property type="entry name" value="HTH_LACI"/>
    <property type="match status" value="1"/>
</dbReference>
<dbReference type="PANTHER" id="PTHR30146:SF109">
    <property type="entry name" value="HTH-TYPE TRANSCRIPTIONAL REGULATOR GALS"/>
    <property type="match status" value="1"/>
</dbReference>
<keyword evidence="2" id="KW-0238">DNA-binding</keyword>
<keyword evidence="3" id="KW-0804">Transcription</keyword>
<dbReference type="CDD" id="cd06267">
    <property type="entry name" value="PBP1_LacI_sugar_binding-like"/>
    <property type="match status" value="1"/>
</dbReference>
<keyword evidence="7" id="KW-1185">Reference proteome</keyword>
<dbReference type="EMBL" id="VDCQ01000032">
    <property type="protein sequence ID" value="TNJ64171.1"/>
    <property type="molecule type" value="Genomic_DNA"/>
</dbReference>
<evidence type="ECO:0000256" key="2">
    <source>
        <dbReference type="ARBA" id="ARBA00023125"/>
    </source>
</evidence>
<feature type="domain" description="HTH cro/C1-type" evidence="5">
    <location>
        <begin position="8"/>
        <end position="50"/>
    </location>
</feature>
<dbReference type="Pfam" id="PF13377">
    <property type="entry name" value="Peripla_BP_3"/>
    <property type="match status" value="1"/>
</dbReference>
<name>A0A5C4T531_9BACL</name>